<feature type="transmembrane region" description="Helical" evidence="6">
    <location>
        <begin position="207"/>
        <end position="229"/>
    </location>
</feature>
<dbReference type="GO" id="GO:0015297">
    <property type="term" value="F:antiporter activity"/>
    <property type="evidence" value="ECO:0007669"/>
    <property type="project" value="InterPro"/>
</dbReference>
<dbReference type="NCBIfam" id="TIGR00797">
    <property type="entry name" value="matE"/>
    <property type="match status" value="1"/>
</dbReference>
<dbReference type="GO" id="GO:0016020">
    <property type="term" value="C:membrane"/>
    <property type="evidence" value="ECO:0007669"/>
    <property type="project" value="UniProtKB-SubCell"/>
</dbReference>
<keyword evidence="8" id="KW-1185">Reference proteome</keyword>
<dbReference type="Pfam" id="PF01554">
    <property type="entry name" value="MatE"/>
    <property type="match status" value="2"/>
</dbReference>
<dbReference type="GO" id="GO:0042910">
    <property type="term" value="F:xenobiotic transmembrane transporter activity"/>
    <property type="evidence" value="ECO:0007669"/>
    <property type="project" value="InterPro"/>
</dbReference>
<dbReference type="EMBL" id="LUEZ02000090">
    <property type="protein sequence ID" value="RDB18717.1"/>
    <property type="molecule type" value="Genomic_DNA"/>
</dbReference>
<feature type="transmembrane region" description="Helical" evidence="6">
    <location>
        <begin position="165"/>
        <end position="187"/>
    </location>
</feature>
<evidence type="ECO:0000256" key="5">
    <source>
        <dbReference type="ARBA" id="ARBA00023136"/>
    </source>
</evidence>
<dbReference type="GO" id="GO:1990961">
    <property type="term" value="P:xenobiotic detoxification by transmembrane export across the plasma membrane"/>
    <property type="evidence" value="ECO:0007669"/>
    <property type="project" value="InterPro"/>
</dbReference>
<gene>
    <name evidence="7" type="ORF">Hypma_014757</name>
</gene>
<organism evidence="7 8">
    <name type="scientific">Hypsizygus marmoreus</name>
    <name type="common">White beech mushroom</name>
    <name type="synonym">Agaricus marmoreus</name>
    <dbReference type="NCBI Taxonomy" id="39966"/>
    <lineage>
        <taxon>Eukaryota</taxon>
        <taxon>Fungi</taxon>
        <taxon>Dikarya</taxon>
        <taxon>Basidiomycota</taxon>
        <taxon>Agaricomycotina</taxon>
        <taxon>Agaricomycetes</taxon>
        <taxon>Agaricomycetidae</taxon>
        <taxon>Agaricales</taxon>
        <taxon>Tricholomatineae</taxon>
        <taxon>Lyophyllaceae</taxon>
        <taxon>Hypsizygus</taxon>
    </lineage>
</organism>
<keyword evidence="5 6" id="KW-0472">Membrane</keyword>
<keyword evidence="4 6" id="KW-1133">Transmembrane helix</keyword>
<feature type="transmembrane region" description="Helical" evidence="6">
    <location>
        <begin position="136"/>
        <end position="159"/>
    </location>
</feature>
<comment type="subcellular location">
    <subcellularLocation>
        <location evidence="1">Membrane</location>
        <topology evidence="1">Multi-pass membrane protein</topology>
    </subcellularLocation>
</comment>
<dbReference type="InterPro" id="IPR045069">
    <property type="entry name" value="MATE_euk"/>
</dbReference>
<evidence type="ECO:0000256" key="2">
    <source>
        <dbReference type="ARBA" id="ARBA00010199"/>
    </source>
</evidence>
<dbReference type="InterPro" id="IPR002528">
    <property type="entry name" value="MATE_fam"/>
</dbReference>
<comment type="caution">
    <text evidence="7">The sequence shown here is derived from an EMBL/GenBank/DDBJ whole genome shotgun (WGS) entry which is preliminary data.</text>
</comment>
<evidence type="ECO:0000256" key="3">
    <source>
        <dbReference type="ARBA" id="ARBA00022692"/>
    </source>
</evidence>
<proteinExistence type="inferred from homology"/>
<feature type="transmembrane region" description="Helical" evidence="6">
    <location>
        <begin position="468"/>
        <end position="485"/>
    </location>
</feature>
<feature type="transmembrane region" description="Helical" evidence="6">
    <location>
        <begin position="506"/>
        <end position="528"/>
    </location>
</feature>
<feature type="transmembrane region" description="Helical" evidence="6">
    <location>
        <begin position="534"/>
        <end position="555"/>
    </location>
</feature>
<evidence type="ECO:0000313" key="8">
    <source>
        <dbReference type="Proteomes" id="UP000076154"/>
    </source>
</evidence>
<accession>A0A369JDN8</accession>
<reference evidence="7" key="1">
    <citation type="submission" date="2018-04" db="EMBL/GenBank/DDBJ databases">
        <title>Whole genome sequencing of Hypsizygus marmoreus.</title>
        <authorList>
            <person name="Choi I.-G."/>
            <person name="Min B."/>
            <person name="Kim J.-G."/>
            <person name="Kim S."/>
            <person name="Oh Y.-L."/>
            <person name="Kong W.-S."/>
            <person name="Park H."/>
            <person name="Jeong J."/>
            <person name="Song E.-S."/>
        </authorList>
    </citation>
    <scope>NUCLEOTIDE SEQUENCE [LARGE SCALE GENOMIC DNA]</scope>
    <source>
        <strain evidence="7">51987-8</strain>
    </source>
</reference>
<name>A0A369JDN8_HYPMA</name>
<comment type="similarity">
    <text evidence="2">Belongs to the multi antimicrobial extrusion (MATE) (TC 2.A.66.1) family.</text>
</comment>
<dbReference type="FunCoup" id="A0A369JDN8">
    <property type="interactions" value="110"/>
</dbReference>
<dbReference type="PANTHER" id="PTHR11206">
    <property type="entry name" value="MULTIDRUG RESISTANCE PROTEIN"/>
    <property type="match status" value="1"/>
</dbReference>
<evidence type="ECO:0008006" key="9">
    <source>
        <dbReference type="Google" id="ProtNLM"/>
    </source>
</evidence>
<evidence type="ECO:0000256" key="1">
    <source>
        <dbReference type="ARBA" id="ARBA00004141"/>
    </source>
</evidence>
<feature type="transmembrane region" description="Helical" evidence="6">
    <location>
        <begin position="278"/>
        <end position="300"/>
    </location>
</feature>
<evidence type="ECO:0000256" key="4">
    <source>
        <dbReference type="ARBA" id="ARBA00022989"/>
    </source>
</evidence>
<dbReference type="InParanoid" id="A0A369JDN8"/>
<dbReference type="CDD" id="cd13132">
    <property type="entry name" value="MATE_eukaryotic"/>
    <property type="match status" value="1"/>
</dbReference>
<evidence type="ECO:0000256" key="6">
    <source>
        <dbReference type="SAM" id="Phobius"/>
    </source>
</evidence>
<dbReference type="Proteomes" id="UP000076154">
    <property type="component" value="Unassembled WGS sequence"/>
</dbReference>
<sequence>MSSVHYSGPASLPSDYALLSRYAGHHPDGLEAPQDRLALAPEDVVLEEEAELEEEHVIFIPPPRPKHPTIYLPPPTVVTESTPLLNPPVPRIDEEVDQEIVLGEEEEEVGEEERQRRIRVGKVTVFWEEMRILTRYAVPVFGTHLLEFSLVMVSVISIGHLSTTALAAISLGSMTANVTGLSIIQGFTSALDTMLPSAWTSPQPQLVGLWTQRMVIVMAVLLIPMYLVWFNAENLLLFLKQDPEVARLAALYLKWVSIGLPAYAFNCISRRYFQSQGLFAVPTQIIFVVAPINVLLNYLLVWGPAPIRLGFIGAPIATAISFNLVSIMSIAYGMIYVPRTAWYPLSRRMFTSLGVLVHLGLAGVGQTASEWWAWELVALAASFLGPVALATQSVLLVSASTTFQAPFALGVATSVRIGNLLGEGKAQRAGIASNTAIVMALVLSAASSAMFMVFRNQWAYLFNNDEEVVSLVASILPLVALFQVFDGNSAVTSGILRARGKQVTGALLNLSSYYIIGIPFGMWLAFSWDMKLHGLWIGLTVSLVYCAVFGTLLCVRTDWDREVWKVAQRLKEQDKVRRMSIARRDAAERGVMDVDGHGR</sequence>
<keyword evidence="3 6" id="KW-0812">Transmembrane</keyword>
<feature type="transmembrane region" description="Helical" evidence="6">
    <location>
        <begin position="349"/>
        <end position="365"/>
    </location>
</feature>
<evidence type="ECO:0000313" key="7">
    <source>
        <dbReference type="EMBL" id="RDB18717.1"/>
    </source>
</evidence>
<dbReference type="OrthoDB" id="2126698at2759"/>
<feature type="transmembrane region" description="Helical" evidence="6">
    <location>
        <begin position="435"/>
        <end position="456"/>
    </location>
</feature>
<dbReference type="AlphaFoldDB" id="A0A369JDN8"/>
<protein>
    <recommendedName>
        <fullName evidence="9">MATE efflux family protein</fullName>
    </recommendedName>
</protein>
<dbReference type="STRING" id="39966.A0A369JDN8"/>
<feature type="transmembrane region" description="Helical" evidence="6">
    <location>
        <begin position="312"/>
        <end position="337"/>
    </location>
</feature>